<dbReference type="Gene3D" id="3.40.50.1110">
    <property type="entry name" value="SGNH hydrolase"/>
    <property type="match status" value="1"/>
</dbReference>
<name>A0AAE3J9Q0_9FIRM</name>
<evidence type="ECO:0000256" key="2">
    <source>
        <dbReference type="SAM" id="MobiDB-lite"/>
    </source>
</evidence>
<feature type="compositionally biased region" description="Pro residues" evidence="2">
    <location>
        <begin position="221"/>
        <end position="235"/>
    </location>
</feature>
<dbReference type="RefSeq" id="WP_308456434.1">
    <property type="nucleotide sequence ID" value="NZ_JAJEQM010000009.1"/>
</dbReference>
<dbReference type="SUPFAM" id="SSF52266">
    <property type="entry name" value="SGNH hydrolase"/>
    <property type="match status" value="1"/>
</dbReference>
<feature type="compositionally biased region" description="Low complexity" evidence="2">
    <location>
        <begin position="207"/>
        <end position="220"/>
    </location>
</feature>
<feature type="signal peptide" evidence="3">
    <location>
        <begin position="1"/>
        <end position="24"/>
    </location>
</feature>
<keyword evidence="6" id="KW-1185">Reference proteome</keyword>
<evidence type="ECO:0000259" key="4">
    <source>
        <dbReference type="Pfam" id="PF03629"/>
    </source>
</evidence>
<sequence length="2096" mass="228901">MKKIISLMLAVTMICASIGLTAFAATTTTVEAEADGVSAYTLPSSDKSNSKILKNTVSSKESVTYYIQANNTPRATMFKLAQVNTGDKINVDINFTYLDTATMELEYCLFVSDSEITLTSHSQDLVKEELEKHTDESNIKNWSTNKSNMKYSLPNGITASKDGYVYLYIGCGDLSEDKTQVTKKIQWSIDSFDVNIDSDGGGETEPDTTPTPTTTINPDVTPTPTPTASPTPTPTLEPELTLDEVYSSNMVLQRKEPITITGTGKSGNTVSVNFNGADEQTTIEHGLWEITLPAMEAVKSATMTVSSGDNMITLDNVAVGDVIFCTGQSNMFNRLETFPTLMNEELSEAYEDVRYMNSFDEISEWKVATMENSKQFSALGFLIGKRMIKKDSDVPIGLISSSLGGSSIMQWIPTYSVNWDSQAKRMMAGASSKGGLYTQRLLPLKNLKASAVVWYQGEANTTFESGTVYEQALTSLINNWRKTFNDEDLPFVVVQLPTANFAKIYSTIRIGTGVRAGQWNVSQRMDNVKTVVSNDTGTTNNVHPNDKGPIADRAVAYIEDFINNTQSNVESPSFDYMERSGDKLILHFKNTYGSLSTDDGGVPLGFELKDDDGIYKDVTPTINGDTIEIDVTDITNPQVKYAWSDTPGIAKDLVEAQTDTPAVINTFNAAGRPIAPFMTDLTEKYASKAVNKELSTTEFYNYAPYISKVEQSGDDIVISAYDTDGVVSKVEVYIDEGEIKAGDAKQRDDGKWVFTPDVTSGVHSVYAIATDNDNINSLTCVDYPTYNIIRPTRYDYVKGYTESPSSVEYNNGDDMLAKATNDVNGTTTTVTSAIPTGETTKSLKLSATGNKATANATIPISKADNPQKTLTIEYDTMFESADDAIGASRGMYAKTKEGNELWLTYFTASSLRTAITNTGGNWCYEQAMSIKNNQWHHIKLELHPNTGIFSVWLDGTMLQDNVSFVKEGSSFDTCKGAFDTLKEGITDLRFYHTASNNIENATYIDNVKVTEVSYSEEEIIPPAKIQEATPQISIDYINETLTGFESQEPYTIKVGEGNAKDITLGEGVTTISLDDEKIGYAGDMQSFTIIKKARNADNYIDSEAQLLTVPARSIMSDDIKIDNATEKITIPTGYKYGTTSADYTTITTDGKGETVTVAPSEKIYLYKSAVTTGENKMFKSVVKTFTAPARKEIGEVKIDFNTETINTTTSMQYSTYDETEWTNCTDTNMSVTAFDSWDGSTEKVVKFHIPSDEDNYASEVVSVTIPARPSIPNITGVAPTTNGGQGKLTGTTTAMEYKTADGGTWADCSDVETPVDSGSYIVRIKATATSFVGTETTIITVPPFSAIKEDTPKITVNYNDELLEGFIDGASYTITVDTDVAEKIAPTDGKLAIAEKYINKTISIVRKASDANHVDSTVQTITLGSRAAQPTGLTGIKPTAENGNGKITGTTADMQYKEKDNNEDTWHDCTVTETEVTAGKTYIVRIKAIVDGEFKRFASICTEVEVGEYVAPQPSKTKENTPQISIDYINETLTGFTVQEPYTIKVGEGITQDITLDDNVTTISLDDEKIGYAGELLSIEIVKKARNTETYTDSDVQQLTVKARPKAPTTVQGVNATEIGGKGKLTGMNGMQYKLKRTDEWSSTQLVDTVEVDAGEYNVRKAATDTDFASEETTITVETFIAEKEMTPEIAIDYTTEELINFVEDGTYTINGLDVTLTDNKLSLANYITNEQITLSIVKKGNNVTTVASEAQTLIVKARPAAPTKSEIIVTQPSVIGGKGTIAGIADTMEYSTNNGINWTTGDGDDIGDIEPGTTYKIRYKAVSADEEAERQFKSAEYSVTIIAYDAMPETQPTISINYVNEKLTGFTEGCDYIIKIDDGVATDKDNVTEDIDIDNTYFGHTLKIVKKGDGIKTSNSEAFELSIPKRSSAPNVAAVEEQTYQGNDGKITGVDTTMEYKSLSEPTFTWTQCAGTEITNLAPGSYVVRVAAVADESFASEVMSVTINAAAKDEPTEPTVNITYDDKNGNVNAIFTNITEEGMVYVAEYNENGTLLSIKSDEISDSVIIPFTCVNKSKVKVFIWKNDMKPLFNKVFTLN</sequence>
<evidence type="ECO:0000313" key="6">
    <source>
        <dbReference type="Proteomes" id="UP001198242"/>
    </source>
</evidence>
<dbReference type="PANTHER" id="PTHR22901:SF0">
    <property type="entry name" value="SIALATE O-ACETYLESTERASE"/>
    <property type="match status" value="1"/>
</dbReference>
<gene>
    <name evidence="5" type="ORF">LKE05_07595</name>
</gene>
<protein>
    <submittedName>
        <fullName evidence="5">Sialate O-acetylesterase</fullName>
    </submittedName>
</protein>
<organism evidence="5 6">
    <name type="scientific">Hominilimicola fabiformis</name>
    <dbReference type="NCBI Taxonomy" id="2885356"/>
    <lineage>
        <taxon>Bacteria</taxon>
        <taxon>Bacillati</taxon>
        <taxon>Bacillota</taxon>
        <taxon>Clostridia</taxon>
        <taxon>Eubacteriales</taxon>
        <taxon>Oscillospiraceae</taxon>
        <taxon>Hominilimicola</taxon>
    </lineage>
</organism>
<dbReference type="InterPro" id="IPR005181">
    <property type="entry name" value="SASA"/>
</dbReference>
<reference evidence="5 6" key="1">
    <citation type="submission" date="2021-10" db="EMBL/GenBank/DDBJ databases">
        <title>Anaerobic single-cell dispensing facilitates the cultivation of human gut bacteria.</title>
        <authorList>
            <person name="Afrizal A."/>
        </authorList>
    </citation>
    <scope>NUCLEOTIDE SEQUENCE [LARGE SCALE GENOMIC DNA]</scope>
    <source>
        <strain evidence="5 6">CLA-AA-H232</strain>
    </source>
</reference>
<feature type="chain" id="PRO_5042192737" evidence="3">
    <location>
        <begin position="25"/>
        <end position="2096"/>
    </location>
</feature>
<evidence type="ECO:0000256" key="1">
    <source>
        <dbReference type="ARBA" id="ARBA00022801"/>
    </source>
</evidence>
<comment type="caution">
    <text evidence="5">The sequence shown here is derived from an EMBL/GenBank/DDBJ whole genome shotgun (WGS) entry which is preliminary data.</text>
</comment>
<proteinExistence type="predicted"/>
<dbReference type="InterPro" id="IPR039329">
    <property type="entry name" value="SIAE"/>
</dbReference>
<dbReference type="Gene3D" id="2.60.120.200">
    <property type="match status" value="1"/>
</dbReference>
<keyword evidence="3" id="KW-0732">Signal</keyword>
<keyword evidence="1" id="KW-0378">Hydrolase</keyword>
<accession>A0AAE3J9Q0</accession>
<feature type="domain" description="Sialate O-acetylesterase" evidence="4">
    <location>
        <begin position="321"/>
        <end position="547"/>
    </location>
</feature>
<dbReference type="Pfam" id="PF03629">
    <property type="entry name" value="SASA"/>
    <property type="match status" value="1"/>
</dbReference>
<dbReference type="PANTHER" id="PTHR22901">
    <property type="entry name" value="SIALATE O-ACETYLESTERASE"/>
    <property type="match status" value="1"/>
</dbReference>
<dbReference type="InterPro" id="IPR013320">
    <property type="entry name" value="ConA-like_dom_sf"/>
</dbReference>
<feature type="region of interest" description="Disordered" evidence="2">
    <location>
        <begin position="195"/>
        <end position="237"/>
    </location>
</feature>
<dbReference type="Proteomes" id="UP001198242">
    <property type="component" value="Unassembled WGS sequence"/>
</dbReference>
<evidence type="ECO:0000313" key="5">
    <source>
        <dbReference type="EMBL" id="MCC2210651.1"/>
    </source>
</evidence>
<dbReference type="GO" id="GO:0005975">
    <property type="term" value="P:carbohydrate metabolic process"/>
    <property type="evidence" value="ECO:0007669"/>
    <property type="project" value="TreeGrafter"/>
</dbReference>
<dbReference type="EMBL" id="JAJEQM010000009">
    <property type="protein sequence ID" value="MCC2210651.1"/>
    <property type="molecule type" value="Genomic_DNA"/>
</dbReference>
<evidence type="ECO:0000256" key="3">
    <source>
        <dbReference type="SAM" id="SignalP"/>
    </source>
</evidence>
<dbReference type="SUPFAM" id="SSF49899">
    <property type="entry name" value="Concanavalin A-like lectins/glucanases"/>
    <property type="match status" value="1"/>
</dbReference>
<dbReference type="InterPro" id="IPR036514">
    <property type="entry name" value="SGNH_hydro_sf"/>
</dbReference>
<dbReference type="GO" id="GO:0001681">
    <property type="term" value="F:sialate O-acetylesterase activity"/>
    <property type="evidence" value="ECO:0007669"/>
    <property type="project" value="InterPro"/>
</dbReference>